<dbReference type="SUPFAM" id="SSF56300">
    <property type="entry name" value="Metallo-dependent phosphatases"/>
    <property type="match status" value="1"/>
</dbReference>
<evidence type="ECO:0000313" key="3">
    <source>
        <dbReference type="Proteomes" id="UP000654108"/>
    </source>
</evidence>
<dbReference type="RefSeq" id="WP_191777190.1">
    <property type="nucleotide sequence ID" value="NZ_JACYFU010000004.1"/>
</dbReference>
<dbReference type="PANTHER" id="PTHR42850">
    <property type="entry name" value="METALLOPHOSPHOESTERASE"/>
    <property type="match status" value="1"/>
</dbReference>
<dbReference type="InterPro" id="IPR004843">
    <property type="entry name" value="Calcineurin-like_PHP"/>
</dbReference>
<accession>A0A927IRJ9</accession>
<comment type="caution">
    <text evidence="2">The sequence shown here is derived from an EMBL/GenBank/DDBJ whole genome shotgun (WGS) entry which is preliminary data.</text>
</comment>
<reference evidence="2" key="1">
    <citation type="submission" date="2020-09" db="EMBL/GenBank/DDBJ databases">
        <title>Genome seq and assembly of Devosia sp.</title>
        <authorList>
            <person name="Chhetri G."/>
        </authorList>
    </citation>
    <scope>NUCLEOTIDE SEQUENCE</scope>
    <source>
        <strain evidence="2">PTR5</strain>
    </source>
</reference>
<gene>
    <name evidence="2" type="ORF">IC608_15000</name>
</gene>
<evidence type="ECO:0000313" key="2">
    <source>
        <dbReference type="EMBL" id="MBD8066780.1"/>
    </source>
</evidence>
<dbReference type="EMBL" id="JACYFU010000004">
    <property type="protein sequence ID" value="MBD8066780.1"/>
    <property type="molecule type" value="Genomic_DNA"/>
</dbReference>
<evidence type="ECO:0000259" key="1">
    <source>
        <dbReference type="Pfam" id="PF00149"/>
    </source>
</evidence>
<name>A0A927IRJ9_9HYPH</name>
<organism evidence="2 3">
    <name type="scientific">Devosia oryzisoli</name>
    <dbReference type="NCBI Taxonomy" id="2774138"/>
    <lineage>
        <taxon>Bacteria</taxon>
        <taxon>Pseudomonadati</taxon>
        <taxon>Pseudomonadota</taxon>
        <taxon>Alphaproteobacteria</taxon>
        <taxon>Hyphomicrobiales</taxon>
        <taxon>Devosiaceae</taxon>
        <taxon>Devosia</taxon>
    </lineage>
</organism>
<dbReference type="CDD" id="cd00144">
    <property type="entry name" value="MPP_PPP_family"/>
    <property type="match status" value="1"/>
</dbReference>
<feature type="domain" description="Calcineurin-like phosphoesterase" evidence="1">
    <location>
        <begin position="31"/>
        <end position="221"/>
    </location>
</feature>
<dbReference type="InterPro" id="IPR050126">
    <property type="entry name" value="Ap4A_hydrolase"/>
</dbReference>
<protein>
    <submittedName>
        <fullName evidence="2">Serine/threonine protein phosphatase</fullName>
    </submittedName>
</protein>
<dbReference type="Pfam" id="PF00149">
    <property type="entry name" value="Metallophos"/>
    <property type="match status" value="1"/>
</dbReference>
<dbReference type="GO" id="GO:0016791">
    <property type="term" value="F:phosphatase activity"/>
    <property type="evidence" value="ECO:0007669"/>
    <property type="project" value="TreeGrafter"/>
</dbReference>
<dbReference type="GO" id="GO:0110154">
    <property type="term" value="P:RNA decapping"/>
    <property type="evidence" value="ECO:0007669"/>
    <property type="project" value="TreeGrafter"/>
</dbReference>
<dbReference type="GO" id="GO:0008803">
    <property type="term" value="F:bis(5'-nucleosyl)-tetraphosphatase (symmetrical) activity"/>
    <property type="evidence" value="ECO:0007669"/>
    <property type="project" value="TreeGrafter"/>
</dbReference>
<proteinExistence type="predicted"/>
<dbReference type="PANTHER" id="PTHR42850:SF4">
    <property type="entry name" value="ZINC-DEPENDENT ENDOPOLYPHOSPHATASE"/>
    <property type="match status" value="1"/>
</dbReference>
<dbReference type="Proteomes" id="UP000654108">
    <property type="component" value="Unassembled WGS sequence"/>
</dbReference>
<dbReference type="AlphaFoldDB" id="A0A927IRJ9"/>
<dbReference type="Gene3D" id="3.60.21.10">
    <property type="match status" value="1"/>
</dbReference>
<keyword evidence="3" id="KW-1185">Reference proteome</keyword>
<dbReference type="InterPro" id="IPR029052">
    <property type="entry name" value="Metallo-depent_PP-like"/>
</dbReference>
<dbReference type="GO" id="GO:0005737">
    <property type="term" value="C:cytoplasm"/>
    <property type="evidence" value="ECO:0007669"/>
    <property type="project" value="TreeGrafter"/>
</dbReference>
<sequence length="263" mass="28570">MTLRQTLTFWRRPASPLVSARHPTLTWPGAIYAIGDVHGRLDLLEDAQRRIAADAASVPGEKYIVMLGDYVDRGPASAGVLDALVGAPALPFKRICLMGNHEAMMLAGLSQPGAEDLWLANGGDTTLRSYGLDPALLSDNGRRAHLQTVRARIPEEHIEFLQHLPLSLRIEDEVILCHSGVVDRKGIEATDEADLLWARPTAERDADADGPLVIHGHTPVDSPLVTPRRINIDTGACMTGLLTVVRLVRGQPAFILPQTSLQN</sequence>